<feature type="transmembrane region" description="Helical" evidence="1">
    <location>
        <begin position="47"/>
        <end position="66"/>
    </location>
</feature>
<keyword evidence="1" id="KW-0812">Transmembrane</keyword>
<keyword evidence="4" id="KW-1185">Reference proteome</keyword>
<evidence type="ECO:0000313" key="4">
    <source>
        <dbReference type="Proteomes" id="UP001254165"/>
    </source>
</evidence>
<feature type="transmembrane region" description="Helical" evidence="1">
    <location>
        <begin position="249"/>
        <end position="269"/>
    </location>
</feature>
<comment type="caution">
    <text evidence="3">The sequence shown here is derived from an EMBL/GenBank/DDBJ whole genome shotgun (WGS) entry which is preliminary data.</text>
</comment>
<dbReference type="Proteomes" id="UP001254165">
    <property type="component" value="Unassembled WGS sequence"/>
</dbReference>
<protein>
    <submittedName>
        <fullName evidence="3">PH domain-containing protein</fullName>
    </submittedName>
</protein>
<reference evidence="3 4" key="1">
    <citation type="submission" date="2023-07" db="EMBL/GenBank/DDBJ databases">
        <title>Novel species of Thermanaerothrix with wide hydrolytic capabilities.</title>
        <authorList>
            <person name="Zayulina K.S."/>
            <person name="Podosokorskaya O.A."/>
            <person name="Elcheninov A.G."/>
        </authorList>
    </citation>
    <scope>NUCLEOTIDE SEQUENCE [LARGE SCALE GENOMIC DNA]</scope>
    <source>
        <strain evidence="3 4">4228-RoL</strain>
    </source>
</reference>
<feature type="transmembrane region" description="Helical" evidence="1">
    <location>
        <begin position="203"/>
        <end position="229"/>
    </location>
</feature>
<name>A0ABU3NQ74_9CHLR</name>
<evidence type="ECO:0000259" key="2">
    <source>
        <dbReference type="Pfam" id="PF10882"/>
    </source>
</evidence>
<dbReference type="InterPro" id="IPR027783">
    <property type="entry name" value="Bacterial_PH-related"/>
</dbReference>
<proteinExistence type="predicted"/>
<feature type="transmembrane region" description="Helical" evidence="1">
    <location>
        <begin position="281"/>
        <end position="302"/>
    </location>
</feature>
<keyword evidence="1" id="KW-1133">Transmembrane helix</keyword>
<evidence type="ECO:0000256" key="1">
    <source>
        <dbReference type="SAM" id="Phobius"/>
    </source>
</evidence>
<sequence length="303" mass="32938">MEESSLWIFHPPRQRGIWINGAALIVSLAVLGIALVQLTEQRPGPRWLLWLVLALLGGIASLGSGYRLAALWRATYTIDRDGLRLRWGLRVEHLPLESIEWIRPGNEAGFPLPLPPFAWPGAILGSRKVPELGDIEFLAAETTTLLLIATPQRVFAISPEDPSAFSRAFRQALELGSLNPLPPYSARPVAFVAHLWQDRIARAMVIGGILLLLGLLSLGSLLAASRATIVLGYSPPVQPTSPLPAQRLMLLPILGALTYGSGLILGLYFYRQKEGQAKSYLLWGGGDLALILLTIACVLAGLR</sequence>
<dbReference type="Pfam" id="PF10882">
    <property type="entry name" value="bPH_5"/>
    <property type="match status" value="1"/>
</dbReference>
<dbReference type="RefSeq" id="WP_315625640.1">
    <property type="nucleotide sequence ID" value="NZ_JAUHMF010000002.1"/>
</dbReference>
<dbReference type="EMBL" id="JAUHMF010000002">
    <property type="protein sequence ID" value="MDT8898966.1"/>
    <property type="molecule type" value="Genomic_DNA"/>
</dbReference>
<evidence type="ECO:0000313" key="3">
    <source>
        <dbReference type="EMBL" id="MDT8898966.1"/>
    </source>
</evidence>
<keyword evidence="1" id="KW-0472">Membrane</keyword>
<feature type="transmembrane region" description="Helical" evidence="1">
    <location>
        <begin position="17"/>
        <end position="35"/>
    </location>
</feature>
<gene>
    <name evidence="3" type="ORF">QYE77_11895</name>
</gene>
<accession>A0ABU3NQ74</accession>
<organism evidence="3 4">
    <name type="scientific">Thermanaerothrix solaris</name>
    <dbReference type="NCBI Taxonomy" id="3058434"/>
    <lineage>
        <taxon>Bacteria</taxon>
        <taxon>Bacillati</taxon>
        <taxon>Chloroflexota</taxon>
        <taxon>Anaerolineae</taxon>
        <taxon>Anaerolineales</taxon>
        <taxon>Anaerolineaceae</taxon>
        <taxon>Thermanaerothrix</taxon>
    </lineage>
</organism>
<feature type="domain" description="Bacterial Pleckstrin homology" evidence="2">
    <location>
        <begin position="75"/>
        <end position="171"/>
    </location>
</feature>